<evidence type="ECO:0000256" key="5">
    <source>
        <dbReference type="ARBA" id="ARBA00022989"/>
    </source>
</evidence>
<dbReference type="PANTHER" id="PTHR30221:SF18">
    <property type="entry name" value="SLL0590 PROTEIN"/>
    <property type="match status" value="1"/>
</dbReference>
<evidence type="ECO:0000256" key="3">
    <source>
        <dbReference type="ARBA" id="ARBA00022475"/>
    </source>
</evidence>
<dbReference type="PANTHER" id="PTHR30221">
    <property type="entry name" value="SMALL-CONDUCTANCE MECHANOSENSITIVE CHANNEL"/>
    <property type="match status" value="1"/>
</dbReference>
<dbReference type="InterPro" id="IPR006685">
    <property type="entry name" value="MscS_channel_2nd"/>
</dbReference>
<feature type="domain" description="Mechanosensitive ion channel MscS C-terminal" evidence="9">
    <location>
        <begin position="452"/>
        <end position="533"/>
    </location>
</feature>
<dbReference type="SUPFAM" id="SSF50182">
    <property type="entry name" value="Sm-like ribonucleoproteins"/>
    <property type="match status" value="1"/>
</dbReference>
<dbReference type="Gene3D" id="2.30.30.60">
    <property type="match status" value="1"/>
</dbReference>
<evidence type="ECO:0000313" key="10">
    <source>
        <dbReference type="EMBL" id="MCF1751476.1"/>
    </source>
</evidence>
<dbReference type="Pfam" id="PF21082">
    <property type="entry name" value="MS_channel_3rd"/>
    <property type="match status" value="1"/>
</dbReference>
<organism evidence="10 11">
    <name type="scientific">Mariniradius sediminis</name>
    <dbReference type="NCBI Taxonomy" id="2909237"/>
    <lineage>
        <taxon>Bacteria</taxon>
        <taxon>Pseudomonadati</taxon>
        <taxon>Bacteroidota</taxon>
        <taxon>Cytophagia</taxon>
        <taxon>Cytophagales</taxon>
        <taxon>Cyclobacteriaceae</taxon>
        <taxon>Mariniradius</taxon>
    </lineage>
</organism>
<dbReference type="Gene3D" id="1.10.287.1260">
    <property type="match status" value="1"/>
</dbReference>
<name>A0ABS9BWE7_9BACT</name>
<feature type="transmembrane region" description="Helical" evidence="7">
    <location>
        <begin position="18"/>
        <end position="36"/>
    </location>
</feature>
<evidence type="ECO:0000256" key="1">
    <source>
        <dbReference type="ARBA" id="ARBA00004651"/>
    </source>
</evidence>
<dbReference type="InterPro" id="IPR049278">
    <property type="entry name" value="MS_channel_C"/>
</dbReference>
<dbReference type="Proteomes" id="UP001201449">
    <property type="component" value="Unassembled WGS sequence"/>
</dbReference>
<feature type="domain" description="Mechanosensitive ion channel MscS" evidence="8">
    <location>
        <begin position="375"/>
        <end position="440"/>
    </location>
</feature>
<evidence type="ECO:0000256" key="4">
    <source>
        <dbReference type="ARBA" id="ARBA00022692"/>
    </source>
</evidence>
<keyword evidence="5 7" id="KW-1133">Transmembrane helix</keyword>
<comment type="caution">
    <text evidence="10">The sequence shown here is derived from an EMBL/GenBank/DDBJ whole genome shotgun (WGS) entry which is preliminary data.</text>
</comment>
<keyword evidence="4 7" id="KW-0812">Transmembrane</keyword>
<evidence type="ECO:0000259" key="8">
    <source>
        <dbReference type="Pfam" id="PF00924"/>
    </source>
</evidence>
<dbReference type="InterPro" id="IPR045275">
    <property type="entry name" value="MscS_archaea/bacteria_type"/>
</dbReference>
<protein>
    <submittedName>
        <fullName evidence="10">Mechanosensitive ion channel family protein</fullName>
    </submittedName>
</protein>
<sequence>MVGYDMVRDSLEMRRKPGWLITGFIVVQVVLLAFATSNVSGQTVSTEQASEELAESELNGYPVTGVLGDTIVYVFTRTGATQPKERARLISERIRTLFELDIFNKDSVILHEDEGAFDIVYQDKIIVHLTEKEAKFQEKGLESFALEARNAIAESIADARDTFSLKRVLTRIAYGVLGLLTLSVVVWLVGRGFRKLLAYIEAKKEKLLKNLTYKDYTFLTAEQEMRGIVFLLNALKWVVIIVIVYFALSLIFSIFPLTRSWANLLLDYVRKPVISILIAVKDFLPNLFAIIVIALVMRYFIKFIKYIFKEIDAEKLKIPDFHADWAMPTYGIVRVLLYAFTLVLIFPYLPGSDSNVFRGVSVFIGLLISLGSSSAISNMVAGLVITYMRPFKIGDRIKIGEISGTVIEKTLLVTRLQTIKNEEITIPNSTLLSSNTMNYSAMAQKEGLLIHTTVTIGYDVPWRTMHQTLMAAAKKTSGIKESPEPFVLQTALEDFYVAYQINAYTNDARKMVLILSELHQNIQDECNARGIEIMSPHYRAMRDGNNTTIPTDYLDQDYKAPAFQVQVKKDPEP</sequence>
<feature type="transmembrane region" description="Helical" evidence="7">
    <location>
        <begin position="172"/>
        <end position="190"/>
    </location>
</feature>
<comment type="similarity">
    <text evidence="2">Belongs to the MscS (TC 1.A.23) family.</text>
</comment>
<accession>A0ABS9BWE7</accession>
<dbReference type="Gene3D" id="3.30.70.100">
    <property type="match status" value="1"/>
</dbReference>
<reference evidence="10 11" key="1">
    <citation type="submission" date="2022-01" db="EMBL/GenBank/DDBJ databases">
        <title>Mariniradius saccharolyticus sp. nov., isolated from sediment of a river.</title>
        <authorList>
            <person name="Liu H."/>
        </authorList>
    </citation>
    <scope>NUCLEOTIDE SEQUENCE [LARGE SCALE GENOMIC DNA]</scope>
    <source>
        <strain evidence="10 11">RY-2</strain>
    </source>
</reference>
<evidence type="ECO:0000259" key="9">
    <source>
        <dbReference type="Pfam" id="PF21082"/>
    </source>
</evidence>
<evidence type="ECO:0000256" key="6">
    <source>
        <dbReference type="ARBA" id="ARBA00023136"/>
    </source>
</evidence>
<proteinExistence type="inferred from homology"/>
<dbReference type="EMBL" id="JAKEVZ010000007">
    <property type="protein sequence ID" value="MCF1751476.1"/>
    <property type="molecule type" value="Genomic_DNA"/>
</dbReference>
<gene>
    <name evidence="10" type="ORF">L0U89_10380</name>
</gene>
<feature type="transmembrane region" description="Helical" evidence="7">
    <location>
        <begin position="361"/>
        <end position="388"/>
    </location>
</feature>
<comment type="subcellular location">
    <subcellularLocation>
        <location evidence="1">Cell membrane</location>
        <topology evidence="1">Multi-pass membrane protein</topology>
    </subcellularLocation>
</comment>
<evidence type="ECO:0000256" key="7">
    <source>
        <dbReference type="SAM" id="Phobius"/>
    </source>
</evidence>
<evidence type="ECO:0000256" key="2">
    <source>
        <dbReference type="ARBA" id="ARBA00008017"/>
    </source>
</evidence>
<dbReference type="InterPro" id="IPR011066">
    <property type="entry name" value="MscS_channel_C_sf"/>
</dbReference>
<keyword evidence="3" id="KW-1003">Cell membrane</keyword>
<dbReference type="InterPro" id="IPR023408">
    <property type="entry name" value="MscS_beta-dom_sf"/>
</dbReference>
<feature type="transmembrane region" description="Helical" evidence="7">
    <location>
        <begin position="234"/>
        <end position="255"/>
    </location>
</feature>
<keyword evidence="6 7" id="KW-0472">Membrane</keyword>
<feature type="transmembrane region" description="Helical" evidence="7">
    <location>
        <begin position="329"/>
        <end position="349"/>
    </location>
</feature>
<dbReference type="InterPro" id="IPR010920">
    <property type="entry name" value="LSM_dom_sf"/>
</dbReference>
<keyword evidence="11" id="KW-1185">Reference proteome</keyword>
<dbReference type="SUPFAM" id="SSF82689">
    <property type="entry name" value="Mechanosensitive channel protein MscS (YggB), C-terminal domain"/>
    <property type="match status" value="1"/>
</dbReference>
<evidence type="ECO:0000313" key="11">
    <source>
        <dbReference type="Proteomes" id="UP001201449"/>
    </source>
</evidence>
<dbReference type="Pfam" id="PF00924">
    <property type="entry name" value="MS_channel_2nd"/>
    <property type="match status" value="1"/>
</dbReference>